<gene>
    <name evidence="1" type="ordered locus">Ngar_c02370</name>
</gene>
<keyword evidence="2" id="KW-1185">Reference proteome</keyword>
<protein>
    <submittedName>
        <fullName evidence="1">Uncharacterized protein</fullName>
    </submittedName>
</protein>
<name>K0ICB8_NITGG</name>
<dbReference type="KEGG" id="nga:Ngar_c02370"/>
<evidence type="ECO:0000313" key="1">
    <source>
        <dbReference type="EMBL" id="AFU57185.1"/>
    </source>
</evidence>
<dbReference type="RefSeq" id="WP_015017758.1">
    <property type="nucleotide sequence ID" value="NC_018719.1"/>
</dbReference>
<reference evidence="1 2" key="1">
    <citation type="journal article" date="2012" name="Environ. Microbiol.">
        <title>The genome of the ammonia-oxidizing Candidatus Nitrososphaera gargensis: insights into metabolic versatility and environmental adaptations.</title>
        <authorList>
            <person name="Spang A."/>
            <person name="Poehlein A."/>
            <person name="Offre P."/>
            <person name="Zumbragel S."/>
            <person name="Haider S."/>
            <person name="Rychlik N."/>
            <person name="Nowka B."/>
            <person name="Schmeisser C."/>
            <person name="Lebedeva E.V."/>
            <person name="Rattei T."/>
            <person name="Bohm C."/>
            <person name="Schmid M."/>
            <person name="Galushko A."/>
            <person name="Hatzenpichler R."/>
            <person name="Weinmaier T."/>
            <person name="Daniel R."/>
            <person name="Schleper C."/>
            <person name="Spieck E."/>
            <person name="Streit W."/>
            <person name="Wagner M."/>
        </authorList>
    </citation>
    <scope>NUCLEOTIDE SEQUENCE [LARGE SCALE GENOMIC DNA]</scope>
    <source>
        <strain evidence="2">Ga9.2</strain>
    </source>
</reference>
<sequence length="84" mass="9655">MPLGSSDLDQILTDTNLDYAEYRLFICKKEAKFVHADIQDKEFEGRCSSDGSDLMEIEERFPLKCPHCNNDLVIEMIAPLEEQT</sequence>
<dbReference type="HOGENOM" id="CLU_2565861_0_0_2"/>
<dbReference type="GeneID" id="13796413"/>
<dbReference type="AlphaFoldDB" id="K0ICB8"/>
<dbReference type="InParanoid" id="K0ICB8"/>
<accession>K0ICB8</accession>
<organism evidence="1 2">
    <name type="scientific">Nitrososphaera gargensis (strain Ga9.2)</name>
    <dbReference type="NCBI Taxonomy" id="1237085"/>
    <lineage>
        <taxon>Archaea</taxon>
        <taxon>Nitrososphaerota</taxon>
        <taxon>Nitrososphaeria</taxon>
        <taxon>Nitrososphaerales</taxon>
        <taxon>Nitrososphaeraceae</taxon>
        <taxon>Nitrososphaera</taxon>
    </lineage>
</organism>
<dbReference type="EMBL" id="CP002408">
    <property type="protein sequence ID" value="AFU57185.1"/>
    <property type="molecule type" value="Genomic_DNA"/>
</dbReference>
<dbReference type="BioCyc" id="CNIT1237085:G1324-237-MONOMER"/>
<dbReference type="STRING" id="1237085.Ngar_c02370"/>
<proteinExistence type="predicted"/>
<evidence type="ECO:0000313" key="2">
    <source>
        <dbReference type="Proteomes" id="UP000008037"/>
    </source>
</evidence>
<dbReference type="Proteomes" id="UP000008037">
    <property type="component" value="Chromosome"/>
</dbReference>